<sequence>MSIAPESRPAVYAAAKRKAIVRLMPLLLLAYFIANINRTNVSIAKQNLEIHAGIDAAAFGLGAGLFFVTYAIFEIPSNMVLRRVGARIWIARIAVSWGIISVALMFTTGPVYFYIVRMLLGAAEAGIFPAILYLITRWFAQEDRGKMSGVVLATAALSSVVAAPAGGALLSLEGLFGLHGYQLLFLLEGIPAIIIGIIIFFTLPSGPEDAAWLTEDEREVVLDIAGEEQPGHETIGGILRAALANPLIVLAAVFYVFNMLAAYGIIFFTPSIIFAMGVENTFHVGLIAAIVSIGSAAGLLIVPRLIPKAGGEMRLLWCTTGATIVTAALFLASAAGVGLPNSHALQIGILALVMFFVSASQPLLWSSLMARITGAVAATGLAFVSMFGQIGSFIGPYAFGLVEKNTGDANASVWLILAATVCGLALLPLLARVLGRAAGPTS</sequence>
<dbReference type="Pfam" id="PF07690">
    <property type="entry name" value="MFS_1"/>
    <property type="match status" value="1"/>
</dbReference>
<feature type="transmembrane region" description="Helical" evidence="6">
    <location>
        <begin position="147"/>
        <end position="169"/>
    </location>
</feature>
<evidence type="ECO:0000259" key="7">
    <source>
        <dbReference type="PROSITE" id="PS50850"/>
    </source>
</evidence>
<feature type="transmembrane region" description="Helical" evidence="6">
    <location>
        <begin position="282"/>
        <end position="303"/>
    </location>
</feature>
<dbReference type="GO" id="GO:0005886">
    <property type="term" value="C:plasma membrane"/>
    <property type="evidence" value="ECO:0007669"/>
    <property type="project" value="UniProtKB-SubCell"/>
</dbReference>
<evidence type="ECO:0000256" key="6">
    <source>
        <dbReference type="SAM" id="Phobius"/>
    </source>
</evidence>
<evidence type="ECO:0000256" key="5">
    <source>
        <dbReference type="ARBA" id="ARBA00023136"/>
    </source>
</evidence>
<dbReference type="AlphaFoldDB" id="A0A173LK72"/>
<evidence type="ECO:0000313" key="9">
    <source>
        <dbReference type="Proteomes" id="UP000186104"/>
    </source>
</evidence>
<gene>
    <name evidence="8" type="ORF">BJL86_0894</name>
</gene>
<proteinExistence type="predicted"/>
<dbReference type="STRING" id="499555.BJL86_0894"/>
<dbReference type="PANTHER" id="PTHR43791:SF36">
    <property type="entry name" value="TRANSPORTER, PUTATIVE (AFU_ORTHOLOGUE AFUA_6G08340)-RELATED"/>
    <property type="match status" value="1"/>
</dbReference>
<dbReference type="EMBL" id="CP015961">
    <property type="protein sequence ID" value="ANI91687.1"/>
    <property type="molecule type" value="Genomic_DNA"/>
</dbReference>
<dbReference type="GO" id="GO:0022857">
    <property type="term" value="F:transmembrane transporter activity"/>
    <property type="evidence" value="ECO:0007669"/>
    <property type="project" value="InterPro"/>
</dbReference>
<dbReference type="Gene3D" id="1.20.1250.20">
    <property type="entry name" value="MFS general substrate transporter like domains"/>
    <property type="match status" value="2"/>
</dbReference>
<protein>
    <submittedName>
        <fullName evidence="8">Putative tartrate transporter</fullName>
    </submittedName>
</protein>
<comment type="subcellular location">
    <subcellularLocation>
        <location evidence="1">Cell membrane</location>
        <topology evidence="1">Multi-pass membrane protein</topology>
    </subcellularLocation>
</comment>
<dbReference type="InterPro" id="IPR011701">
    <property type="entry name" value="MFS"/>
</dbReference>
<evidence type="ECO:0000256" key="4">
    <source>
        <dbReference type="ARBA" id="ARBA00022989"/>
    </source>
</evidence>
<keyword evidence="9" id="KW-1185">Reference proteome</keyword>
<feature type="transmembrane region" description="Helical" evidence="6">
    <location>
        <begin position="411"/>
        <end position="431"/>
    </location>
</feature>
<name>A0A173LK72_9ACTN</name>
<feature type="transmembrane region" description="Helical" evidence="6">
    <location>
        <begin position="343"/>
        <end position="364"/>
    </location>
</feature>
<dbReference type="SUPFAM" id="SSF103473">
    <property type="entry name" value="MFS general substrate transporter"/>
    <property type="match status" value="1"/>
</dbReference>
<reference evidence="8 9" key="1">
    <citation type="submission" date="2016-06" db="EMBL/GenBank/DDBJ databases">
        <title>Complete genome sequence of a saline-alkali tolerant type strain Dietzia timorensis ID05-A0528T.</title>
        <authorList>
            <person name="Wu X."/>
        </authorList>
    </citation>
    <scope>NUCLEOTIDE SEQUENCE [LARGE SCALE GENOMIC DNA]</scope>
    <source>
        <strain evidence="8 9">ID05-A0528</strain>
    </source>
</reference>
<accession>A0A173LK72</accession>
<feature type="transmembrane region" description="Helical" evidence="6">
    <location>
        <begin position="56"/>
        <end position="73"/>
    </location>
</feature>
<dbReference type="Proteomes" id="UP000186104">
    <property type="component" value="Chromosome"/>
</dbReference>
<feature type="transmembrane region" description="Helical" evidence="6">
    <location>
        <begin position="376"/>
        <end position="399"/>
    </location>
</feature>
<dbReference type="PANTHER" id="PTHR43791">
    <property type="entry name" value="PERMEASE-RELATED"/>
    <property type="match status" value="1"/>
</dbReference>
<feature type="domain" description="Major facilitator superfamily (MFS) profile" evidence="7">
    <location>
        <begin position="23"/>
        <end position="436"/>
    </location>
</feature>
<dbReference type="KEGG" id="dtm:BJL86_0894"/>
<feature type="transmembrane region" description="Helical" evidence="6">
    <location>
        <begin position="315"/>
        <end position="337"/>
    </location>
</feature>
<dbReference type="PROSITE" id="PS50850">
    <property type="entry name" value="MFS"/>
    <property type="match status" value="1"/>
</dbReference>
<evidence type="ECO:0000256" key="3">
    <source>
        <dbReference type="ARBA" id="ARBA00022692"/>
    </source>
</evidence>
<feature type="transmembrane region" description="Helical" evidence="6">
    <location>
        <begin position="112"/>
        <end position="135"/>
    </location>
</feature>
<feature type="transmembrane region" description="Helical" evidence="6">
    <location>
        <begin position="181"/>
        <end position="203"/>
    </location>
</feature>
<keyword evidence="3 6" id="KW-0812">Transmembrane</keyword>
<keyword evidence="5 6" id="KW-0472">Membrane</keyword>
<evidence type="ECO:0000313" key="8">
    <source>
        <dbReference type="EMBL" id="ANI91687.1"/>
    </source>
</evidence>
<dbReference type="InterPro" id="IPR020846">
    <property type="entry name" value="MFS_dom"/>
</dbReference>
<evidence type="ECO:0000256" key="2">
    <source>
        <dbReference type="ARBA" id="ARBA00022448"/>
    </source>
</evidence>
<feature type="transmembrane region" description="Helical" evidence="6">
    <location>
        <begin position="247"/>
        <end position="276"/>
    </location>
</feature>
<keyword evidence="2" id="KW-0813">Transport</keyword>
<keyword evidence="4 6" id="KW-1133">Transmembrane helix</keyword>
<feature type="transmembrane region" description="Helical" evidence="6">
    <location>
        <begin position="20"/>
        <end position="36"/>
    </location>
</feature>
<evidence type="ECO:0000256" key="1">
    <source>
        <dbReference type="ARBA" id="ARBA00004651"/>
    </source>
</evidence>
<dbReference type="FunFam" id="1.20.1250.20:FF:000018">
    <property type="entry name" value="MFS transporter permease"/>
    <property type="match status" value="1"/>
</dbReference>
<dbReference type="RefSeq" id="WP_231887232.1">
    <property type="nucleotide sequence ID" value="NZ_CP015961.1"/>
</dbReference>
<dbReference type="InterPro" id="IPR036259">
    <property type="entry name" value="MFS_trans_sf"/>
</dbReference>
<organism evidence="8 9">
    <name type="scientific">Dietzia timorensis</name>
    <dbReference type="NCBI Taxonomy" id="499555"/>
    <lineage>
        <taxon>Bacteria</taxon>
        <taxon>Bacillati</taxon>
        <taxon>Actinomycetota</taxon>
        <taxon>Actinomycetes</taxon>
        <taxon>Mycobacteriales</taxon>
        <taxon>Dietziaceae</taxon>
        <taxon>Dietzia</taxon>
    </lineage>
</organism>
<feature type="transmembrane region" description="Helical" evidence="6">
    <location>
        <begin position="85"/>
        <end position="106"/>
    </location>
</feature>